<dbReference type="GO" id="GO:0009805">
    <property type="term" value="P:coumarin biosynthetic process"/>
    <property type="evidence" value="ECO:0007669"/>
    <property type="project" value="UniProtKB-ARBA"/>
</dbReference>
<evidence type="ECO:0000313" key="8">
    <source>
        <dbReference type="Proteomes" id="UP000231279"/>
    </source>
</evidence>
<dbReference type="EC" id="1.14.11.31" evidence="7"/>
<dbReference type="SUPFAM" id="SSF51197">
    <property type="entry name" value="Clavaminate synthase-like"/>
    <property type="match status" value="1"/>
</dbReference>
<dbReference type="OrthoDB" id="288590at2759"/>
<feature type="domain" description="Fe2OG dioxygenase" evidence="6">
    <location>
        <begin position="206"/>
        <end position="306"/>
    </location>
</feature>
<dbReference type="InterPro" id="IPR026992">
    <property type="entry name" value="DIOX_N"/>
</dbReference>
<dbReference type="Proteomes" id="UP000231279">
    <property type="component" value="Unassembled WGS sequence"/>
</dbReference>
<evidence type="ECO:0000256" key="1">
    <source>
        <dbReference type="ARBA" id="ARBA00008056"/>
    </source>
</evidence>
<comment type="similarity">
    <text evidence="1 5">Belongs to the iron/ascorbate-dependent oxidoreductase family.</text>
</comment>
<proteinExistence type="inferred from homology"/>
<sequence>MEPKLTKFGSSLKVPIVQELAKEKLSSVPARYVRHDHRHLGLSDVSSLPEIPVINMEKLLDDSDLMESELQLLHNACQQWGFFQLINHGVDSAVVEKMKSEIQEFFNLSIEEKKKFNQEEGDVEGYGQAFVVSEEQKLDWGDMFFIVTSPTHIRKPHLIPKLPPTFRDAIDAYSSEMKTLAMKILELMAKALNMKLEEMKAFFEEGYQSMRMNYYPPCPKPELVTGLCPHSDAAGVTILLQVNEMEGLQIKKDGVWIPVSPLPNAFVVNIGDILEILTNGAYSSIEHRATVNSKKERLSIATFFSPNMVGDLGPATSIISPENPAKFKRIAIIDYLKGLFSRELKGKSYVDAMRI</sequence>
<dbReference type="Pfam" id="PF03171">
    <property type="entry name" value="2OG-FeII_Oxy"/>
    <property type="match status" value="1"/>
</dbReference>
<keyword evidence="4 5" id="KW-0408">Iron</keyword>
<dbReference type="STRING" id="429701.A0A2G9GGH5"/>
<organism evidence="7 8">
    <name type="scientific">Handroanthus impetiginosus</name>
    <dbReference type="NCBI Taxonomy" id="429701"/>
    <lineage>
        <taxon>Eukaryota</taxon>
        <taxon>Viridiplantae</taxon>
        <taxon>Streptophyta</taxon>
        <taxon>Embryophyta</taxon>
        <taxon>Tracheophyta</taxon>
        <taxon>Spermatophyta</taxon>
        <taxon>Magnoliopsida</taxon>
        <taxon>eudicotyledons</taxon>
        <taxon>Gunneridae</taxon>
        <taxon>Pentapetalae</taxon>
        <taxon>asterids</taxon>
        <taxon>lamiids</taxon>
        <taxon>Lamiales</taxon>
        <taxon>Bignoniaceae</taxon>
        <taxon>Crescentiina</taxon>
        <taxon>Tabebuia alliance</taxon>
        <taxon>Handroanthus</taxon>
    </lineage>
</organism>
<protein>
    <submittedName>
        <fullName evidence="7">Iron/ascorbate family oxidoreductase</fullName>
        <ecNumber evidence="7">1.14.11.31</ecNumber>
    </submittedName>
</protein>
<comment type="caution">
    <text evidence="7">The sequence shown here is derived from an EMBL/GenBank/DDBJ whole genome shotgun (WGS) entry which is preliminary data.</text>
</comment>
<dbReference type="PANTHER" id="PTHR47991">
    <property type="entry name" value="OXOGLUTARATE/IRON-DEPENDENT DIOXYGENASE"/>
    <property type="match status" value="1"/>
</dbReference>
<evidence type="ECO:0000256" key="5">
    <source>
        <dbReference type="RuleBase" id="RU003682"/>
    </source>
</evidence>
<dbReference type="InterPro" id="IPR027443">
    <property type="entry name" value="IPNS-like_sf"/>
</dbReference>
<dbReference type="GO" id="GO:0046872">
    <property type="term" value="F:metal ion binding"/>
    <property type="evidence" value="ECO:0007669"/>
    <property type="project" value="UniProtKB-KW"/>
</dbReference>
<dbReference type="InterPro" id="IPR044861">
    <property type="entry name" value="IPNS-like_FE2OG_OXY"/>
</dbReference>
<keyword evidence="3 5" id="KW-0560">Oxidoreductase</keyword>
<dbReference type="GO" id="GO:0002238">
    <property type="term" value="P:response to molecule of fungal origin"/>
    <property type="evidence" value="ECO:0007669"/>
    <property type="project" value="UniProtKB-ARBA"/>
</dbReference>
<keyword evidence="8" id="KW-1185">Reference proteome</keyword>
<reference evidence="8" key="1">
    <citation type="journal article" date="2018" name="Gigascience">
        <title>Genome assembly of the Pink Ipe (Handroanthus impetiginosus, Bignoniaceae), a highly valued, ecologically keystone Neotropical timber forest tree.</title>
        <authorList>
            <person name="Silva-Junior O.B."/>
            <person name="Grattapaglia D."/>
            <person name="Novaes E."/>
            <person name="Collevatti R.G."/>
        </authorList>
    </citation>
    <scope>NUCLEOTIDE SEQUENCE [LARGE SCALE GENOMIC DNA]</scope>
    <source>
        <strain evidence="8">cv. UFG-1</strain>
    </source>
</reference>
<accession>A0A2G9GGH5</accession>
<keyword evidence="2 5" id="KW-0479">Metal-binding</keyword>
<dbReference type="InterPro" id="IPR050295">
    <property type="entry name" value="Plant_2OG-oxidoreductases"/>
</dbReference>
<dbReference type="InterPro" id="IPR005123">
    <property type="entry name" value="Oxoglu/Fe-dep_dioxygenase_dom"/>
</dbReference>
<evidence type="ECO:0000256" key="4">
    <source>
        <dbReference type="ARBA" id="ARBA00023004"/>
    </source>
</evidence>
<dbReference type="Pfam" id="PF14226">
    <property type="entry name" value="DIOX_N"/>
    <property type="match status" value="1"/>
</dbReference>
<gene>
    <name evidence="7" type="ORF">CDL12_23069</name>
</gene>
<evidence type="ECO:0000259" key="6">
    <source>
        <dbReference type="PROSITE" id="PS51471"/>
    </source>
</evidence>
<dbReference type="FunFam" id="2.60.120.330:FF:000001">
    <property type="entry name" value="Protein SRG1"/>
    <property type="match status" value="1"/>
</dbReference>
<evidence type="ECO:0000313" key="7">
    <source>
        <dbReference type="EMBL" id="PIN04394.1"/>
    </source>
</evidence>
<name>A0A2G9GGH5_9LAMI</name>
<evidence type="ECO:0000256" key="2">
    <source>
        <dbReference type="ARBA" id="ARBA00022723"/>
    </source>
</evidence>
<dbReference type="AlphaFoldDB" id="A0A2G9GGH5"/>
<evidence type="ECO:0000256" key="3">
    <source>
        <dbReference type="ARBA" id="ARBA00023002"/>
    </source>
</evidence>
<dbReference type="GO" id="GO:0102802">
    <property type="term" value="F:thebaine 6-O-demethylase activity"/>
    <property type="evidence" value="ECO:0007669"/>
    <property type="project" value="UniProtKB-EC"/>
</dbReference>
<dbReference type="Gene3D" id="2.60.120.330">
    <property type="entry name" value="B-lactam Antibiotic, Isopenicillin N Synthase, Chain"/>
    <property type="match status" value="1"/>
</dbReference>
<dbReference type="EMBL" id="NKXS01005171">
    <property type="protein sequence ID" value="PIN04394.1"/>
    <property type="molecule type" value="Genomic_DNA"/>
</dbReference>
<dbReference type="PROSITE" id="PS51471">
    <property type="entry name" value="FE2OG_OXY"/>
    <property type="match status" value="1"/>
</dbReference>